<evidence type="ECO:0000313" key="3">
    <source>
        <dbReference type="Proteomes" id="UP000198420"/>
    </source>
</evidence>
<keyword evidence="3" id="KW-1185">Reference proteome</keyword>
<proteinExistence type="predicted"/>
<evidence type="ECO:0008006" key="4">
    <source>
        <dbReference type="Google" id="ProtNLM"/>
    </source>
</evidence>
<dbReference type="AlphaFoldDB" id="A0A238W3V0"/>
<feature type="chain" id="PRO_5039202428" description="Carboxypeptidase regulatory-like domain-containing protein" evidence="1">
    <location>
        <begin position="26"/>
        <end position="451"/>
    </location>
</feature>
<dbReference type="Proteomes" id="UP000198420">
    <property type="component" value="Unassembled WGS sequence"/>
</dbReference>
<dbReference type="OrthoDB" id="3447380at2"/>
<gene>
    <name evidence="2" type="ORF">SAMN06265355_102688</name>
</gene>
<accession>A0A238W3V0</accession>
<dbReference type="Gene3D" id="2.60.40.10">
    <property type="entry name" value="Immunoglobulins"/>
    <property type="match status" value="1"/>
</dbReference>
<sequence length="451" mass="47676">MLRIATTGMTAVLILGTLTAAPALADGAASIALAAQAASVDPDNPTTTITGKVVAADGTPAASIPVDLSTNTGWGSVDDATTAADGTFTATLMPNGASDSVSVWADVPSLGLHSDMVTVQVVHGKTQTTLIGSRAGLDEGQPLTLSGQVTYQGRPLSGRTVVIDPAVDPARCTTPMYTFRAGTDAEGRFSSTIKPPCTATYVARSPAVGLYEGSTATLPAVSVRPATKTSLSATMDAYGRFRARGTLYAASAGGDVNGKQVLLEYSPNGRTGWQTARRMKTSQGQFSASFNVNNSGYWRARFAGDTTAAPSASSVRKTWRWSTSMSKLKASSTKVRKNRYITVSGTLSRYYSSKNRFGAFPGQKVRIIFRFRGKKTWYHVKWVKTNSKGRYTAKVRAYGDGYFAATFAGTSDTWAAGTPNDRYVNTYAVPSPSGRSGPPPVMTVLPWRGDQ</sequence>
<evidence type="ECO:0000313" key="2">
    <source>
        <dbReference type="EMBL" id="SNR41196.1"/>
    </source>
</evidence>
<keyword evidence="1" id="KW-0732">Signal</keyword>
<feature type="signal peptide" evidence="1">
    <location>
        <begin position="1"/>
        <end position="25"/>
    </location>
</feature>
<name>A0A238W3V0_9ACTN</name>
<protein>
    <recommendedName>
        <fullName evidence="4">Carboxypeptidase regulatory-like domain-containing protein</fullName>
    </recommendedName>
</protein>
<dbReference type="EMBL" id="FZNP01000002">
    <property type="protein sequence ID" value="SNR41196.1"/>
    <property type="molecule type" value="Genomic_DNA"/>
</dbReference>
<organism evidence="2 3">
    <name type="scientific">Actinomadura mexicana</name>
    <dbReference type="NCBI Taxonomy" id="134959"/>
    <lineage>
        <taxon>Bacteria</taxon>
        <taxon>Bacillati</taxon>
        <taxon>Actinomycetota</taxon>
        <taxon>Actinomycetes</taxon>
        <taxon>Streptosporangiales</taxon>
        <taxon>Thermomonosporaceae</taxon>
        <taxon>Actinomadura</taxon>
    </lineage>
</organism>
<evidence type="ECO:0000256" key="1">
    <source>
        <dbReference type="SAM" id="SignalP"/>
    </source>
</evidence>
<dbReference type="RefSeq" id="WP_143226964.1">
    <property type="nucleotide sequence ID" value="NZ_FZNP01000002.1"/>
</dbReference>
<dbReference type="InterPro" id="IPR013783">
    <property type="entry name" value="Ig-like_fold"/>
</dbReference>
<reference evidence="3" key="1">
    <citation type="submission" date="2017-06" db="EMBL/GenBank/DDBJ databases">
        <authorList>
            <person name="Varghese N."/>
            <person name="Submissions S."/>
        </authorList>
    </citation>
    <scope>NUCLEOTIDE SEQUENCE [LARGE SCALE GENOMIC DNA]</scope>
    <source>
        <strain evidence="3">DSM 44485</strain>
    </source>
</reference>
<dbReference type="InterPro" id="IPR008964">
    <property type="entry name" value="Invasin/intimin_cell_adhesion"/>
</dbReference>
<dbReference type="SUPFAM" id="SSF49373">
    <property type="entry name" value="Invasin/intimin cell-adhesion fragments"/>
    <property type="match status" value="1"/>
</dbReference>
<dbReference type="GO" id="GO:0005975">
    <property type="term" value="P:carbohydrate metabolic process"/>
    <property type="evidence" value="ECO:0007669"/>
    <property type="project" value="UniProtKB-ARBA"/>
</dbReference>